<comment type="caution">
    <text evidence="1">The sequence shown here is derived from an EMBL/GenBank/DDBJ whole genome shotgun (WGS) entry which is preliminary data.</text>
</comment>
<dbReference type="Proteomes" id="UP000469385">
    <property type="component" value="Unassembled WGS sequence"/>
</dbReference>
<sequence length="49" mass="5658">MVLVNLLRQAWLGLLASLPARVLGRLDGWARHQAERRAERRLRSLQPRG</sequence>
<organism evidence="1 2">
    <name type="scientific">Ramlibacter pinisoli</name>
    <dbReference type="NCBI Taxonomy" id="2682844"/>
    <lineage>
        <taxon>Bacteria</taxon>
        <taxon>Pseudomonadati</taxon>
        <taxon>Pseudomonadota</taxon>
        <taxon>Betaproteobacteria</taxon>
        <taxon>Burkholderiales</taxon>
        <taxon>Comamonadaceae</taxon>
        <taxon>Ramlibacter</taxon>
    </lineage>
</organism>
<reference evidence="1 2" key="1">
    <citation type="submission" date="2019-12" db="EMBL/GenBank/DDBJ databases">
        <authorList>
            <person name="Huq M.A."/>
        </authorList>
    </citation>
    <scope>NUCLEOTIDE SEQUENCE [LARGE SCALE GENOMIC DNA]</scope>
    <source>
        <strain evidence="1 2">MAH-25</strain>
    </source>
</reference>
<dbReference type="RefSeq" id="WP_157396098.1">
    <property type="nucleotide sequence ID" value="NZ_WSEL01000002.1"/>
</dbReference>
<proteinExistence type="predicted"/>
<gene>
    <name evidence="1" type="ORF">GON04_00785</name>
</gene>
<dbReference type="EMBL" id="WSEL01000002">
    <property type="protein sequence ID" value="MVQ27966.1"/>
    <property type="molecule type" value="Genomic_DNA"/>
</dbReference>
<protein>
    <submittedName>
        <fullName evidence="1">Uncharacterized protein</fullName>
    </submittedName>
</protein>
<keyword evidence="2" id="KW-1185">Reference proteome</keyword>
<evidence type="ECO:0000313" key="2">
    <source>
        <dbReference type="Proteomes" id="UP000469385"/>
    </source>
</evidence>
<dbReference type="AlphaFoldDB" id="A0A6N8IP09"/>
<name>A0A6N8IP09_9BURK</name>
<evidence type="ECO:0000313" key="1">
    <source>
        <dbReference type="EMBL" id="MVQ27966.1"/>
    </source>
</evidence>
<accession>A0A6N8IP09</accession>